<feature type="binding site" evidence="3">
    <location>
        <position position="647"/>
    </location>
    <ligand>
        <name>Zn(2+)</name>
        <dbReference type="ChEBI" id="CHEBI:29105"/>
        <label>2</label>
    </ligand>
</feature>
<proteinExistence type="inferred from homology"/>
<dbReference type="InterPro" id="IPR001952">
    <property type="entry name" value="Alkaline_phosphatase"/>
</dbReference>
<evidence type="ECO:0000313" key="5">
    <source>
        <dbReference type="EMBL" id="KAF1805855.1"/>
    </source>
</evidence>
<comment type="caution">
    <text evidence="5">The sequence shown here is derived from an EMBL/GenBank/DDBJ whole genome shotgun (WGS) entry which is preliminary data.</text>
</comment>
<dbReference type="AlphaFoldDB" id="A0A8H4BNX2"/>
<dbReference type="InterPro" id="IPR017850">
    <property type="entry name" value="Alkaline_phosphatase_core_sf"/>
</dbReference>
<dbReference type="PRINTS" id="PR00113">
    <property type="entry name" value="ALKPHPHTASE"/>
</dbReference>
<feature type="binding site" evidence="3">
    <location>
        <position position="526"/>
    </location>
    <ligand>
        <name>Zn(2+)</name>
        <dbReference type="ChEBI" id="CHEBI:29105"/>
        <label>2</label>
    </ligand>
</feature>
<dbReference type="PANTHER" id="PTHR11596:SF72">
    <property type="entry name" value="ALKALINE PHOSPHATASE"/>
    <property type="match status" value="1"/>
</dbReference>
<keyword evidence="3" id="KW-0460">Magnesium</keyword>
<feature type="binding site" evidence="3">
    <location>
        <position position="484"/>
    </location>
    <ligand>
        <name>Zn(2+)</name>
        <dbReference type="ChEBI" id="CHEBI:29105"/>
        <label>2</label>
    </ligand>
</feature>
<dbReference type="GO" id="GO:0004035">
    <property type="term" value="F:alkaline phosphatase activity"/>
    <property type="evidence" value="ECO:0007669"/>
    <property type="project" value="UniProtKB-EC"/>
</dbReference>
<feature type="binding site" evidence="3">
    <location>
        <position position="211"/>
    </location>
    <ligand>
        <name>Zn(2+)</name>
        <dbReference type="ChEBI" id="CHEBI:29105"/>
        <label>2</label>
    </ligand>
</feature>
<feature type="binding site" evidence="3">
    <location>
        <position position="320"/>
    </location>
    <ligand>
        <name>Mg(2+)</name>
        <dbReference type="ChEBI" id="CHEBI:18420"/>
    </ligand>
</feature>
<reference evidence="5 6" key="1">
    <citation type="submission" date="2019-09" db="EMBL/GenBank/DDBJ databases">
        <authorList>
            <consortium name="DOE Joint Genome Institute"/>
            <person name="Mondo S.J."/>
            <person name="Navarro-Mendoza M.I."/>
            <person name="Perez-Arques C."/>
            <person name="Panchal S."/>
            <person name="Nicolas F.E."/>
            <person name="Ganguly P."/>
            <person name="Pangilinan J."/>
            <person name="Grigoriev I."/>
            <person name="Heitman J."/>
            <person name="Sanya K."/>
            <person name="Garre V."/>
        </authorList>
    </citation>
    <scope>NUCLEOTIDE SEQUENCE [LARGE SCALE GENOMIC DNA]</scope>
    <source>
        <strain evidence="5 6">MU402</strain>
    </source>
</reference>
<feature type="binding site" evidence="3">
    <location>
        <position position="525"/>
    </location>
    <ligand>
        <name>Zn(2+)</name>
        <dbReference type="ChEBI" id="CHEBI:29105"/>
        <label>2</label>
    </ligand>
</feature>
<organism evidence="5 6">
    <name type="scientific">Mucor circinelloides f. lusitanicus</name>
    <name type="common">Mucor racemosus var. lusitanicus</name>
    <dbReference type="NCBI Taxonomy" id="29924"/>
    <lineage>
        <taxon>Eukaryota</taxon>
        <taxon>Fungi</taxon>
        <taxon>Fungi incertae sedis</taxon>
        <taxon>Mucoromycota</taxon>
        <taxon>Mucoromycotina</taxon>
        <taxon>Mucoromycetes</taxon>
        <taxon>Mucorales</taxon>
        <taxon>Mucorineae</taxon>
        <taxon>Mucoraceae</taxon>
        <taxon>Mucor</taxon>
    </lineage>
</organism>
<comment type="cofactor">
    <cofactor evidence="3">
        <name>Zn(2+)</name>
        <dbReference type="ChEBI" id="CHEBI:29105"/>
    </cofactor>
    <text evidence="3">Binds 2 Zn(2+) ions.</text>
</comment>
<feature type="binding site" evidence="3">
    <location>
        <position position="211"/>
    </location>
    <ligand>
        <name>Mg(2+)</name>
        <dbReference type="ChEBI" id="CHEBI:18420"/>
    </ligand>
</feature>
<dbReference type="Proteomes" id="UP000469890">
    <property type="component" value="Unassembled WGS sequence"/>
</dbReference>
<comment type="cofactor">
    <cofactor evidence="3">
        <name>Mg(2+)</name>
        <dbReference type="ChEBI" id="CHEBI:18420"/>
    </cofactor>
    <text evidence="3">Binds 1 Mg(2+) ion.</text>
</comment>
<feature type="binding site" evidence="3">
    <location>
        <position position="322"/>
    </location>
    <ligand>
        <name>Mg(2+)</name>
        <dbReference type="ChEBI" id="CHEBI:18420"/>
    </ligand>
</feature>
<dbReference type="SUPFAM" id="SSF53649">
    <property type="entry name" value="Alkaline phosphatase-like"/>
    <property type="match status" value="1"/>
</dbReference>
<gene>
    <name evidence="5" type="ORF">FB192DRAFT_1469159</name>
</gene>
<evidence type="ECO:0000313" key="6">
    <source>
        <dbReference type="Proteomes" id="UP000469890"/>
    </source>
</evidence>
<dbReference type="Gene3D" id="3.40.720.10">
    <property type="entry name" value="Alkaline Phosphatase, subunit A"/>
    <property type="match status" value="1"/>
</dbReference>
<comment type="similarity">
    <text evidence="4">Belongs to the alkaline phosphatase family.</text>
</comment>
<sequence length="690" mass="76051">MLVIQGKTRICVTSVKTARYGNVHTSAASSVLAITRPGFSSPRPADVEGQFPRLGACPDPHACIFPPDVSTFIPGAYFDIRVELHAYDKDTSKPTPAAYKEFKTTIRKGKGKWHDINDYFKVKKHPKIENWDFDWVDSIDTMYSGLLNNTNKPINVNVASRAWRKLRLTEPGEYEVKVQYGPKSSYTAKYLVVEPKKPKKKAKNVILFISDGTNVGMITAARALARKHTSGKYESLLSFEDFDNLGHVITNSVDSLLTDSANSASSYATGHKSSVSALGVYADSSASPFDDPKVELITELIRRRQPKKAIGIVSTAYGQDATPAAFTSHTRQRGKAAEITDQLLHGVGNWTNAVAPDVWLAGGAEYFSGNKSLNQNNYLNSFKKAGYNVVLNKKDLLANKKKQDKLLGVFRQGNLDVWFERNLYVNNTVGNKAGPDMSGKDALGSDQPGLADMTLAALEVLKKRGGKDGFFMMSEAASVDKQLHTFDFPRAWAELIELDVTIQKTVQWLKKNGEYDDTLIVVTADHAHGFDVWGSVDQRYIRTHDGQIDMRNSIGVYAQSGWPGYFDNNKDGFPDNWSPEITLAAGTNNGPGHFEAWQTTTSGPRKPTVDGAHAGDYVGNPKDAAGKNGHGLPWSSNLPLGESQGVHSMSDVFVYSNGPSSDLFKKTIENWEVYFKMAEAMDLLRPSKHE</sequence>
<evidence type="ECO:0000256" key="2">
    <source>
        <dbReference type="PIRSR" id="PIRSR601952-1"/>
    </source>
</evidence>
<protein>
    <recommendedName>
        <fullName evidence="1">alkaline phosphatase</fullName>
        <ecNumber evidence="1">3.1.3.1</ecNumber>
    </recommendedName>
</protein>
<evidence type="ECO:0000256" key="1">
    <source>
        <dbReference type="ARBA" id="ARBA00012647"/>
    </source>
</evidence>
<feature type="binding site" evidence="3">
    <location>
        <position position="480"/>
    </location>
    <ligand>
        <name>Zn(2+)</name>
        <dbReference type="ChEBI" id="CHEBI:29105"/>
        <label>2</label>
    </ligand>
</feature>
<dbReference type="GO" id="GO:0046872">
    <property type="term" value="F:metal ion binding"/>
    <property type="evidence" value="ECO:0007669"/>
    <property type="project" value="UniProtKB-KW"/>
</dbReference>
<dbReference type="EC" id="3.1.3.1" evidence="1"/>
<feature type="binding site" evidence="3">
    <location>
        <position position="475"/>
    </location>
    <ligand>
        <name>Mg(2+)</name>
        <dbReference type="ChEBI" id="CHEBI:18420"/>
    </ligand>
</feature>
<name>A0A8H4BNX2_MUCCL</name>
<feature type="active site" description="Phosphoserine intermediate" evidence="2">
    <location>
        <position position="260"/>
    </location>
</feature>
<dbReference type="EMBL" id="JAAECE010000002">
    <property type="protein sequence ID" value="KAF1805855.1"/>
    <property type="molecule type" value="Genomic_DNA"/>
</dbReference>
<dbReference type="SMART" id="SM00098">
    <property type="entry name" value="alkPPc"/>
    <property type="match status" value="1"/>
</dbReference>
<evidence type="ECO:0000256" key="4">
    <source>
        <dbReference type="RuleBase" id="RU003946"/>
    </source>
</evidence>
<dbReference type="CDD" id="cd16012">
    <property type="entry name" value="ALP"/>
    <property type="match status" value="1"/>
</dbReference>
<dbReference type="Pfam" id="PF00245">
    <property type="entry name" value="Alk_phosphatase"/>
    <property type="match status" value="1"/>
</dbReference>
<keyword evidence="3" id="KW-0862">Zinc</keyword>
<keyword evidence="3" id="KW-0479">Metal-binding</keyword>
<accession>A0A8H4BNX2</accession>
<evidence type="ECO:0000256" key="3">
    <source>
        <dbReference type="PIRSR" id="PIRSR601952-2"/>
    </source>
</evidence>
<dbReference type="PANTHER" id="PTHR11596">
    <property type="entry name" value="ALKALINE PHOSPHATASE"/>
    <property type="match status" value="1"/>
</dbReference>